<evidence type="ECO:0000256" key="1">
    <source>
        <dbReference type="SAM" id="MobiDB-lite"/>
    </source>
</evidence>
<accession>A0ABV0SJE6</accession>
<protein>
    <submittedName>
        <fullName evidence="2">Uncharacterized protein</fullName>
    </submittedName>
</protein>
<evidence type="ECO:0000313" key="3">
    <source>
        <dbReference type="Proteomes" id="UP001434883"/>
    </source>
</evidence>
<feature type="compositionally biased region" description="Low complexity" evidence="1">
    <location>
        <begin position="523"/>
        <end position="536"/>
    </location>
</feature>
<feature type="compositionally biased region" description="Basic and acidic residues" evidence="1">
    <location>
        <begin position="41"/>
        <end position="52"/>
    </location>
</feature>
<sequence>ACLEKRERQPSLHPVNMGNQEAKQKKAAPTSGTGSYPSLDEGWKEGGGDLTKKRGKKLYGKQGGKGTNTNGGGGTHGTGPGKKRNKSDSKSSVFSLRKRKINLKGNGDTCSSIPGSNEDDLASQHDELDSSKTPDLSADELGHSDTEAAIPDNRRKPEQESRNTDRRGEEKSGVQRKASTAATSPTEEGGQKGGSSGSDTDIYSFHSAADHEDLLADIQLAIRLQHQYQHDGENKISEAHVGGGGDLNWRAAEEWTKKSNGLEKLTPQEVLDMTPELEVGSDALSFLEKETPCSVGPTEQPLLLSSRVTCLSAHTELKGQGKVQEGVGHPELDVKGENEGEAFLCIATGTKDQHMDISMATGGLAGSTITMATCDDGSPNVSIDSGGKCPGRLEETDLSPPPESNSKSTEPAEGLSSRAVFDEGDGQLGSGTSAESLEDCLIDGSKSNQCSAFCTSADPSDQHCSRGSICFITLPPQGSPKLAKQLLKSTHSSNFYSHVVKSYPTVFPSYIKTTTRQLSTPGHSPALSPSHSPLSPRRAHLDNR</sequence>
<gene>
    <name evidence="2" type="ORF">XENOCAPTIV_024823</name>
</gene>
<dbReference type="EMBL" id="JAHRIN010081506">
    <property type="protein sequence ID" value="MEQ2219823.1"/>
    <property type="molecule type" value="Genomic_DNA"/>
</dbReference>
<feature type="compositionally biased region" description="Basic and acidic residues" evidence="1">
    <location>
        <begin position="140"/>
        <end position="173"/>
    </location>
</feature>
<reference evidence="2 3" key="1">
    <citation type="submission" date="2021-06" db="EMBL/GenBank/DDBJ databases">
        <authorList>
            <person name="Palmer J.M."/>
        </authorList>
    </citation>
    <scope>NUCLEOTIDE SEQUENCE [LARGE SCALE GENOMIC DNA]</scope>
    <source>
        <strain evidence="2 3">XC_2019</strain>
        <tissue evidence="2">Muscle</tissue>
    </source>
</reference>
<keyword evidence="3" id="KW-1185">Reference proteome</keyword>
<feature type="compositionally biased region" description="Polar residues" evidence="1">
    <location>
        <begin position="177"/>
        <end position="186"/>
    </location>
</feature>
<proteinExistence type="predicted"/>
<comment type="caution">
    <text evidence="2">The sequence shown here is derived from an EMBL/GenBank/DDBJ whole genome shotgun (WGS) entry which is preliminary data.</text>
</comment>
<feature type="compositionally biased region" description="Basic and acidic residues" evidence="1">
    <location>
        <begin position="1"/>
        <end position="10"/>
    </location>
</feature>
<feature type="region of interest" description="Disordered" evidence="1">
    <location>
        <begin position="1"/>
        <end position="203"/>
    </location>
</feature>
<feature type="non-terminal residue" evidence="2">
    <location>
        <position position="544"/>
    </location>
</feature>
<organism evidence="2 3">
    <name type="scientific">Xenoophorus captivus</name>
    <dbReference type="NCBI Taxonomy" id="1517983"/>
    <lineage>
        <taxon>Eukaryota</taxon>
        <taxon>Metazoa</taxon>
        <taxon>Chordata</taxon>
        <taxon>Craniata</taxon>
        <taxon>Vertebrata</taxon>
        <taxon>Euteleostomi</taxon>
        <taxon>Actinopterygii</taxon>
        <taxon>Neopterygii</taxon>
        <taxon>Teleostei</taxon>
        <taxon>Neoteleostei</taxon>
        <taxon>Acanthomorphata</taxon>
        <taxon>Ovalentaria</taxon>
        <taxon>Atherinomorphae</taxon>
        <taxon>Cyprinodontiformes</taxon>
        <taxon>Goodeidae</taxon>
        <taxon>Xenoophorus</taxon>
    </lineage>
</organism>
<feature type="non-terminal residue" evidence="2">
    <location>
        <position position="1"/>
    </location>
</feature>
<feature type="region of interest" description="Disordered" evidence="1">
    <location>
        <begin position="376"/>
        <end position="429"/>
    </location>
</feature>
<dbReference type="Proteomes" id="UP001434883">
    <property type="component" value="Unassembled WGS sequence"/>
</dbReference>
<evidence type="ECO:0000313" key="2">
    <source>
        <dbReference type="EMBL" id="MEQ2219823.1"/>
    </source>
</evidence>
<feature type="compositionally biased region" description="Basic and acidic residues" evidence="1">
    <location>
        <begin position="122"/>
        <end position="132"/>
    </location>
</feature>
<name>A0ABV0SJE6_9TELE</name>
<feature type="compositionally biased region" description="Gly residues" evidence="1">
    <location>
        <begin position="61"/>
        <end position="80"/>
    </location>
</feature>
<feature type="region of interest" description="Disordered" evidence="1">
    <location>
        <begin position="517"/>
        <end position="544"/>
    </location>
</feature>